<dbReference type="EMBL" id="BNAO01000005">
    <property type="protein sequence ID" value="GHG71234.1"/>
    <property type="molecule type" value="Genomic_DNA"/>
</dbReference>
<accession>A0ABQ3KZH0</accession>
<comment type="caution">
    <text evidence="6">The sequence shown here is derived from an EMBL/GenBank/DDBJ whole genome shotgun (WGS) entry which is preliminary data.</text>
</comment>
<protein>
    <submittedName>
        <fullName evidence="6">LysR family transcriptional regulator</fullName>
    </submittedName>
</protein>
<dbReference type="Gene3D" id="1.10.10.10">
    <property type="entry name" value="Winged helix-like DNA-binding domain superfamily/Winged helix DNA-binding domain"/>
    <property type="match status" value="1"/>
</dbReference>
<dbReference type="SUPFAM" id="SSF53850">
    <property type="entry name" value="Periplasmic binding protein-like II"/>
    <property type="match status" value="1"/>
</dbReference>
<dbReference type="InterPro" id="IPR058163">
    <property type="entry name" value="LysR-type_TF_proteobact-type"/>
</dbReference>
<evidence type="ECO:0000256" key="4">
    <source>
        <dbReference type="ARBA" id="ARBA00023163"/>
    </source>
</evidence>
<sequence>MKQWTGISEFVAVAEQQSFTKAAKQLAMSVAQVSRNIAELEATLAIKLLYRSTRSVSLTEEGDLYLQHCRHLVSSLEEANRTLANLSATPRGLIKLTAPVYYGETHIAPLLHQFLLQYPDTELEVHLTNDKLDLVQGGYDLAIRLGTLEDSSLIARKLTHRTQYIVASPQYLRQHGTPSQLSDLTRLQCLTGTVGFWRLMLDGKLISYRPQGRLICNSGVALRDAALQGLGLVQLPDYYVADYLANSSLHSVLDTFRQPDEGIWALYPQNRHLSAKVRRLVDFLAEQLPAGRRNA</sequence>
<keyword evidence="2" id="KW-0805">Transcription regulation</keyword>
<dbReference type="Pfam" id="PF03466">
    <property type="entry name" value="LysR_substrate"/>
    <property type="match status" value="1"/>
</dbReference>
<organism evidence="6 7">
    <name type="scientific">Alishewanella longhuensis</name>
    <dbReference type="NCBI Taxonomy" id="1091037"/>
    <lineage>
        <taxon>Bacteria</taxon>
        <taxon>Pseudomonadati</taxon>
        <taxon>Pseudomonadota</taxon>
        <taxon>Gammaproteobacteria</taxon>
        <taxon>Alteromonadales</taxon>
        <taxon>Alteromonadaceae</taxon>
        <taxon>Alishewanella</taxon>
    </lineage>
</organism>
<comment type="similarity">
    <text evidence="1">Belongs to the LysR transcriptional regulatory family.</text>
</comment>
<evidence type="ECO:0000313" key="7">
    <source>
        <dbReference type="Proteomes" id="UP000659697"/>
    </source>
</evidence>
<dbReference type="InterPro" id="IPR036388">
    <property type="entry name" value="WH-like_DNA-bd_sf"/>
</dbReference>
<keyword evidence="7" id="KW-1185">Reference proteome</keyword>
<dbReference type="PANTHER" id="PTHR30537">
    <property type="entry name" value="HTH-TYPE TRANSCRIPTIONAL REGULATOR"/>
    <property type="match status" value="1"/>
</dbReference>
<dbReference type="InterPro" id="IPR036390">
    <property type="entry name" value="WH_DNA-bd_sf"/>
</dbReference>
<keyword evidence="3" id="KW-0238">DNA-binding</keyword>
<gene>
    <name evidence="6" type="ORF">GCM10010919_22340</name>
</gene>
<reference evidence="7" key="1">
    <citation type="journal article" date="2019" name="Int. J. Syst. Evol. Microbiol.">
        <title>The Global Catalogue of Microorganisms (GCM) 10K type strain sequencing project: providing services to taxonomists for standard genome sequencing and annotation.</title>
        <authorList>
            <consortium name="The Broad Institute Genomics Platform"/>
            <consortium name="The Broad Institute Genome Sequencing Center for Infectious Disease"/>
            <person name="Wu L."/>
            <person name="Ma J."/>
        </authorList>
    </citation>
    <scope>NUCLEOTIDE SEQUENCE [LARGE SCALE GENOMIC DNA]</scope>
    <source>
        <strain evidence="7">CGMCC 1.7003</strain>
    </source>
</reference>
<dbReference type="InterPro" id="IPR000847">
    <property type="entry name" value="LysR_HTH_N"/>
</dbReference>
<dbReference type="PANTHER" id="PTHR30537:SF10">
    <property type="entry name" value="TRANSCRIPTIONAL REGULATOR-RELATED"/>
    <property type="match status" value="1"/>
</dbReference>
<name>A0ABQ3KZH0_9ALTE</name>
<dbReference type="InterPro" id="IPR005119">
    <property type="entry name" value="LysR_subst-bd"/>
</dbReference>
<evidence type="ECO:0000259" key="5">
    <source>
        <dbReference type="PROSITE" id="PS50931"/>
    </source>
</evidence>
<proteinExistence type="inferred from homology"/>
<dbReference type="Pfam" id="PF00126">
    <property type="entry name" value="HTH_1"/>
    <property type="match status" value="1"/>
</dbReference>
<feature type="domain" description="HTH lysR-type" evidence="5">
    <location>
        <begin position="10"/>
        <end position="59"/>
    </location>
</feature>
<evidence type="ECO:0000313" key="6">
    <source>
        <dbReference type="EMBL" id="GHG71234.1"/>
    </source>
</evidence>
<evidence type="ECO:0000256" key="2">
    <source>
        <dbReference type="ARBA" id="ARBA00023015"/>
    </source>
</evidence>
<dbReference type="Proteomes" id="UP000659697">
    <property type="component" value="Unassembled WGS sequence"/>
</dbReference>
<evidence type="ECO:0000256" key="3">
    <source>
        <dbReference type="ARBA" id="ARBA00023125"/>
    </source>
</evidence>
<keyword evidence="4" id="KW-0804">Transcription</keyword>
<dbReference type="Gene3D" id="3.40.190.290">
    <property type="match status" value="1"/>
</dbReference>
<dbReference type="RefSeq" id="WP_189433096.1">
    <property type="nucleotide sequence ID" value="NZ_BNAO01000005.1"/>
</dbReference>
<dbReference type="PROSITE" id="PS50931">
    <property type="entry name" value="HTH_LYSR"/>
    <property type="match status" value="1"/>
</dbReference>
<dbReference type="SUPFAM" id="SSF46785">
    <property type="entry name" value="Winged helix' DNA-binding domain"/>
    <property type="match status" value="1"/>
</dbReference>
<evidence type="ECO:0000256" key="1">
    <source>
        <dbReference type="ARBA" id="ARBA00009437"/>
    </source>
</evidence>